<gene>
    <name evidence="1" type="ORF">BXO512_11210</name>
</gene>
<protein>
    <submittedName>
        <fullName evidence="1">Uncharacterized protein</fullName>
    </submittedName>
</protein>
<reference evidence="1" key="1">
    <citation type="submission" date="2015-01" db="EMBL/GenBank/DDBJ databases">
        <title>Population genomics of rice bacterial leaf blight strains from India.</title>
        <authorList>
            <person name="Midha S."/>
            <person name="Anil M.G."/>
            <person name="Mishra D."/>
            <person name="Brahma K."/>
            <person name="Laha G.S."/>
            <person name="Sundaram R.M."/>
            <person name="Sonti R.V."/>
            <person name="Patil P.B."/>
        </authorList>
    </citation>
    <scope>NUCLEOTIDE SEQUENCE</scope>
    <source>
        <strain evidence="1">BXO512</strain>
    </source>
</reference>
<proteinExistence type="predicted"/>
<organism evidence="1">
    <name type="scientific">Xanthomonas oryzae pv. oryzae</name>
    <dbReference type="NCBI Taxonomy" id="64187"/>
    <lineage>
        <taxon>Bacteria</taxon>
        <taxon>Pseudomonadati</taxon>
        <taxon>Pseudomonadota</taxon>
        <taxon>Gammaproteobacteria</taxon>
        <taxon>Lysobacterales</taxon>
        <taxon>Lysobacteraceae</taxon>
        <taxon>Xanthomonas</taxon>
    </lineage>
</organism>
<dbReference type="AlphaFoldDB" id="A0A854DJX6"/>
<name>A0A854DJX6_XANOO</name>
<comment type="caution">
    <text evidence="1">The sequence shown here is derived from an EMBL/GenBank/DDBJ whole genome shotgun (WGS) entry which is preliminary data.</text>
</comment>
<sequence length="61" mass="7043">MADADSRAGSELRTRGQLIGFDTAMQIRLSQRMRDRSWWQTQDPQEATHVALSLLPRIRNC</sequence>
<accession>A0A854DJX6</accession>
<dbReference type="EMBL" id="JXEA01000140">
    <property type="protein sequence ID" value="OLG90843.1"/>
    <property type="molecule type" value="Genomic_DNA"/>
</dbReference>
<evidence type="ECO:0000313" key="1">
    <source>
        <dbReference type="EMBL" id="OLG90843.1"/>
    </source>
</evidence>